<evidence type="ECO:0000313" key="3">
    <source>
        <dbReference type="Proteomes" id="UP001497623"/>
    </source>
</evidence>
<dbReference type="InterPro" id="IPR036291">
    <property type="entry name" value="NAD(P)-bd_dom_sf"/>
</dbReference>
<dbReference type="PANTHER" id="PTHR43238:SF1">
    <property type="entry name" value="GDP-L-FUCOSE SYNTHASE"/>
    <property type="match status" value="1"/>
</dbReference>
<dbReference type="GO" id="GO:0050577">
    <property type="term" value="F:GDP-L-fucose synthase activity"/>
    <property type="evidence" value="ECO:0007669"/>
    <property type="project" value="TreeGrafter"/>
</dbReference>
<dbReference type="Proteomes" id="UP001497623">
    <property type="component" value="Unassembled WGS sequence"/>
</dbReference>
<dbReference type="SUPFAM" id="SSF51735">
    <property type="entry name" value="NAD(P)-binding Rossmann-fold domains"/>
    <property type="match status" value="1"/>
</dbReference>
<dbReference type="InterPro" id="IPR001509">
    <property type="entry name" value="Epimerase_deHydtase"/>
</dbReference>
<feature type="non-terminal residue" evidence="2">
    <location>
        <position position="1"/>
    </location>
</feature>
<sequence>RLNLTINDNVLEACRQYNCQKVVSFMSTCIFPDVTTFPLDETMLHNGPPHDSCGGYAYAKRMIDVANHYYYRDHGMQCTGVIPTNVYGPHDNFHLRDSHVLAGLIHKCHIAQVSSKPFVIMGSGAPLRQFIHSEDLARLTV</sequence>
<dbReference type="Pfam" id="PF01370">
    <property type="entry name" value="Epimerase"/>
    <property type="match status" value="1"/>
</dbReference>
<keyword evidence="3" id="KW-1185">Reference proteome</keyword>
<dbReference type="Gene3D" id="3.90.25.10">
    <property type="entry name" value="UDP-galactose 4-epimerase, domain 1"/>
    <property type="match status" value="1"/>
</dbReference>
<feature type="non-terminal residue" evidence="2">
    <location>
        <position position="141"/>
    </location>
</feature>
<dbReference type="AlphaFoldDB" id="A0AAV2QPI6"/>
<accession>A0AAV2QPI6</accession>
<feature type="domain" description="NAD-dependent epimerase/dehydratase" evidence="1">
    <location>
        <begin position="3"/>
        <end position="140"/>
    </location>
</feature>
<protein>
    <recommendedName>
        <fullName evidence="1">NAD-dependent epimerase/dehydratase domain-containing protein</fullName>
    </recommendedName>
</protein>
<evidence type="ECO:0000313" key="2">
    <source>
        <dbReference type="EMBL" id="CAL4089332.1"/>
    </source>
</evidence>
<dbReference type="EMBL" id="CAXKWB010008016">
    <property type="protein sequence ID" value="CAL4089332.1"/>
    <property type="molecule type" value="Genomic_DNA"/>
</dbReference>
<comment type="caution">
    <text evidence="2">The sequence shown here is derived from an EMBL/GenBank/DDBJ whole genome shotgun (WGS) entry which is preliminary data.</text>
</comment>
<reference evidence="2 3" key="1">
    <citation type="submission" date="2024-05" db="EMBL/GenBank/DDBJ databases">
        <authorList>
            <person name="Wallberg A."/>
        </authorList>
    </citation>
    <scope>NUCLEOTIDE SEQUENCE [LARGE SCALE GENOMIC DNA]</scope>
</reference>
<dbReference type="PANTHER" id="PTHR43238">
    <property type="entry name" value="GDP-L-FUCOSE SYNTHASE"/>
    <property type="match status" value="1"/>
</dbReference>
<name>A0AAV2QPI6_MEGNR</name>
<evidence type="ECO:0000259" key="1">
    <source>
        <dbReference type="Pfam" id="PF01370"/>
    </source>
</evidence>
<dbReference type="Gene3D" id="3.40.50.720">
    <property type="entry name" value="NAD(P)-binding Rossmann-like Domain"/>
    <property type="match status" value="1"/>
</dbReference>
<gene>
    <name evidence="2" type="ORF">MNOR_LOCUS13774</name>
</gene>
<organism evidence="2 3">
    <name type="scientific">Meganyctiphanes norvegica</name>
    <name type="common">Northern krill</name>
    <name type="synonym">Thysanopoda norvegica</name>
    <dbReference type="NCBI Taxonomy" id="48144"/>
    <lineage>
        <taxon>Eukaryota</taxon>
        <taxon>Metazoa</taxon>
        <taxon>Ecdysozoa</taxon>
        <taxon>Arthropoda</taxon>
        <taxon>Crustacea</taxon>
        <taxon>Multicrustacea</taxon>
        <taxon>Malacostraca</taxon>
        <taxon>Eumalacostraca</taxon>
        <taxon>Eucarida</taxon>
        <taxon>Euphausiacea</taxon>
        <taxon>Euphausiidae</taxon>
        <taxon>Meganyctiphanes</taxon>
    </lineage>
</organism>
<proteinExistence type="predicted"/>